<name>A0A810Q1F6_9FIRM</name>
<sequence>MYWNDYIWFITAMLFCTLFSAIASGKVHSAFSKYSKVRCRSGKTGYDTVAQLLWSNRVNGISVGRVKGNLSDHYDPRRGVVNLSESTYGNSSVASVAVAAHEMGHVMQKQEGYWFYRFRTALVSVVNFGSRLALPLVLIGLLLDAFVISADPEMGFHIAMIGVILYGTSFLFTLVTLPVEINASRRAGKMLLQEGILTTDEMPGAKKVLSAAALTYLASLMTSLVYFLRFFLYVLTLFGRRNDRM</sequence>
<dbReference type="Pfam" id="PF04298">
    <property type="entry name" value="Zn_peptidase_2"/>
    <property type="match status" value="1"/>
</dbReference>
<evidence type="ECO:0000313" key="2">
    <source>
        <dbReference type="EMBL" id="BCK78603.1"/>
    </source>
</evidence>
<dbReference type="Proteomes" id="UP000681343">
    <property type="component" value="Chromosome"/>
</dbReference>
<feature type="transmembrane region" description="Helical" evidence="1">
    <location>
        <begin position="211"/>
        <end position="235"/>
    </location>
</feature>
<dbReference type="RefSeq" id="WP_212819517.1">
    <property type="nucleotide sequence ID" value="NZ_AP023415.1"/>
</dbReference>
<feature type="transmembrane region" description="Helical" evidence="1">
    <location>
        <begin position="132"/>
        <end position="150"/>
    </location>
</feature>
<proteinExistence type="predicted"/>
<dbReference type="InterPro" id="IPR007395">
    <property type="entry name" value="Zn_peptidase_2"/>
</dbReference>
<reference evidence="2" key="1">
    <citation type="submission" date="2020-09" db="EMBL/GenBank/DDBJ databases">
        <title>New species isolated from human feces.</title>
        <authorList>
            <person name="Kitahara M."/>
            <person name="Shigeno Y."/>
            <person name="Shime M."/>
            <person name="Matsumoto Y."/>
            <person name="Nakamura S."/>
            <person name="Motooka D."/>
            <person name="Fukuoka S."/>
            <person name="Nishikawa H."/>
            <person name="Benno Y."/>
        </authorList>
    </citation>
    <scope>NUCLEOTIDE SEQUENCE</scope>
    <source>
        <strain evidence="2">MM35</strain>
    </source>
</reference>
<organism evidence="2 3">
    <name type="scientific">Vescimonas fastidiosa</name>
    <dbReference type="NCBI Taxonomy" id="2714353"/>
    <lineage>
        <taxon>Bacteria</taxon>
        <taxon>Bacillati</taxon>
        <taxon>Bacillota</taxon>
        <taxon>Clostridia</taxon>
        <taxon>Eubacteriales</taxon>
        <taxon>Oscillospiraceae</taxon>
        <taxon>Vescimonas</taxon>
    </lineage>
</organism>
<evidence type="ECO:0000313" key="3">
    <source>
        <dbReference type="Proteomes" id="UP000681343"/>
    </source>
</evidence>
<keyword evidence="1" id="KW-0812">Transmembrane</keyword>
<dbReference type="KEGG" id="vfa:MM35RIKEN_07950"/>
<accession>A0A810Q1F6</accession>
<dbReference type="EMBL" id="AP023415">
    <property type="protein sequence ID" value="BCK78603.1"/>
    <property type="molecule type" value="Genomic_DNA"/>
</dbReference>
<keyword evidence="3" id="KW-1185">Reference proteome</keyword>
<dbReference type="PANTHER" id="PTHR36434:SF1">
    <property type="entry name" value="MEMBRANE PROTEASE YUGP-RELATED"/>
    <property type="match status" value="1"/>
</dbReference>
<keyword evidence="1" id="KW-1133">Transmembrane helix</keyword>
<evidence type="ECO:0000256" key="1">
    <source>
        <dbReference type="SAM" id="Phobius"/>
    </source>
</evidence>
<keyword evidence="1" id="KW-0472">Membrane</keyword>
<dbReference type="PANTHER" id="PTHR36434">
    <property type="entry name" value="MEMBRANE PROTEASE YUGP-RELATED"/>
    <property type="match status" value="1"/>
</dbReference>
<feature type="transmembrane region" description="Helical" evidence="1">
    <location>
        <begin position="6"/>
        <end position="25"/>
    </location>
</feature>
<feature type="transmembrane region" description="Helical" evidence="1">
    <location>
        <begin position="156"/>
        <end position="179"/>
    </location>
</feature>
<protein>
    <submittedName>
        <fullName evidence="2">Zinc metallopeptidase</fullName>
    </submittedName>
</protein>
<gene>
    <name evidence="2" type="ORF">MM35RIKEN_07950</name>
</gene>
<dbReference type="AlphaFoldDB" id="A0A810Q1F6"/>